<name>A0A0P0YSI4_9ENTR</name>
<proteinExistence type="predicted"/>
<dbReference type="PANTHER" id="PTHR36836:SF1">
    <property type="entry name" value="COLANIC ACID BIOSYNTHESIS PROTEIN WCAK"/>
    <property type="match status" value="1"/>
</dbReference>
<dbReference type="Pfam" id="PF04230">
    <property type="entry name" value="PS_pyruv_trans"/>
    <property type="match status" value="1"/>
</dbReference>
<gene>
    <name evidence="2" type="primary">wcuN</name>
</gene>
<dbReference type="PANTHER" id="PTHR36836">
    <property type="entry name" value="COLANIC ACID BIOSYNTHESIS PROTEIN WCAK"/>
    <property type="match status" value="1"/>
</dbReference>
<accession>A0A0P0YSI4</accession>
<dbReference type="GO" id="GO:0016740">
    <property type="term" value="F:transferase activity"/>
    <property type="evidence" value="ECO:0007669"/>
    <property type="project" value="UniProtKB-KW"/>
</dbReference>
<organism evidence="2">
    <name type="scientific">Klebsiella sp. 167</name>
    <dbReference type="NCBI Taxonomy" id="1497838"/>
    <lineage>
        <taxon>Bacteria</taxon>
        <taxon>Pseudomonadati</taxon>
        <taxon>Pseudomonadota</taxon>
        <taxon>Gammaproteobacteria</taxon>
        <taxon>Enterobacterales</taxon>
        <taxon>Enterobacteriaceae</taxon>
        <taxon>Klebsiella/Raoultella group</taxon>
        <taxon>Klebsiella</taxon>
    </lineage>
</organism>
<protein>
    <submittedName>
        <fullName evidence="2">Pyruvyl transferase</fullName>
    </submittedName>
</protein>
<evidence type="ECO:0000313" key="2">
    <source>
        <dbReference type="EMBL" id="BAT24312.1"/>
    </source>
</evidence>
<feature type="domain" description="Polysaccharide pyruvyl transferase" evidence="1">
    <location>
        <begin position="15"/>
        <end position="325"/>
    </location>
</feature>
<reference evidence="2" key="2">
    <citation type="journal article" date="2015" name="Sci. Rep.">
        <title>Genetic analysis of capsular polysaccharide synthesis gene clusters in 79 capsular types of Klebsiella spp.</title>
        <authorList>
            <person name="Pan Y.J."/>
            <person name="Lin T.L."/>
            <person name="Chen C.T."/>
            <person name="Chen Y.Y."/>
            <person name="Hsieh P.F."/>
            <person name="Hsu C.R."/>
            <person name="Wu M.C."/>
            <person name="Wang J.T."/>
        </authorList>
    </citation>
    <scope>NUCLEOTIDE SEQUENCE</scope>
    <source>
        <strain evidence="2">167</strain>
    </source>
</reference>
<evidence type="ECO:0000259" key="1">
    <source>
        <dbReference type="Pfam" id="PF04230"/>
    </source>
</evidence>
<dbReference type="InterPro" id="IPR007345">
    <property type="entry name" value="Polysacch_pyruvyl_Trfase"/>
</dbReference>
<reference evidence="2" key="1">
    <citation type="submission" date="2014-04" db="EMBL/GenBank/DDBJ databases">
        <authorList>
            <person name="Harrison E."/>
        </authorList>
    </citation>
    <scope>NUCLEOTIDE SEQUENCE</scope>
    <source>
        <strain evidence="2">167</strain>
    </source>
</reference>
<dbReference type="EMBL" id="AB924606">
    <property type="protein sequence ID" value="BAT24312.1"/>
    <property type="molecule type" value="Genomic_DNA"/>
</dbReference>
<dbReference type="AlphaFoldDB" id="A0A0P0YSI4"/>
<keyword evidence="2" id="KW-0808">Transferase</keyword>
<sequence length="388" mass="44238">MTKHVVLYGAFDRYNYGDNLMPILLERFFLSEYVKCSKDYEFIYASINSSDLSCYKCKPTVPIKSLLKNDIDYNIIVVGGEVMGADVGTLFSHVQNNIFYAKAINFTKRVSPKFVNAYAKLFYPAAWDYPYIPRKNSFKGNVKIIYNTVGGVPVKSQWEYVKDADYVSVRDQRSYDGMKKICNLNLIPDSVLIASKLVDNDFFKSNVRPGIIALCQNKRFITLQACPYKVKFTPKDMALVLDDIKREKAMDVILLPIGYASGHDDSLFLSEVKKYSREEIELLDDLNVWEIMFIISKAKAFYGTSLHGVITAMSFGVPHYCINSDIKKLTSFLNTWSISPFNESLTINNIFNSISYIESYDNTQLLESVENTQGLIMSSLNDIVNMLE</sequence>